<dbReference type="Proteomes" id="UP000677616">
    <property type="component" value="Chromosome"/>
</dbReference>
<evidence type="ECO:0000313" key="8">
    <source>
        <dbReference type="EMBL" id="QUE55335.1"/>
    </source>
</evidence>
<proteinExistence type="inferred from homology"/>
<dbReference type="PANTHER" id="PTHR12677">
    <property type="entry name" value="GOLGI APPARATUS MEMBRANE PROTEIN TVP38-RELATED"/>
    <property type="match status" value="1"/>
</dbReference>
<keyword evidence="2 6" id="KW-1003">Cell membrane</keyword>
<keyword evidence="4 6" id="KW-1133">Transmembrane helix</keyword>
<organism evidence="8 9">
    <name type="scientific">Streptococcus oriscaviae</name>
    <dbReference type="NCBI Taxonomy" id="2781599"/>
    <lineage>
        <taxon>Bacteria</taxon>
        <taxon>Bacillati</taxon>
        <taxon>Bacillota</taxon>
        <taxon>Bacilli</taxon>
        <taxon>Lactobacillales</taxon>
        <taxon>Streptococcaceae</taxon>
        <taxon>Streptococcus</taxon>
    </lineage>
</organism>
<comment type="similarity">
    <text evidence="6">Belongs to the TVP38/TMEM64 family.</text>
</comment>
<comment type="caution">
    <text evidence="6">Lacks conserved residue(s) required for the propagation of feature annotation.</text>
</comment>
<keyword evidence="3 6" id="KW-0812">Transmembrane</keyword>
<name>A0ABX7YNL8_9STRE</name>
<evidence type="ECO:0000256" key="5">
    <source>
        <dbReference type="ARBA" id="ARBA00023136"/>
    </source>
</evidence>
<keyword evidence="5 6" id="KW-0472">Membrane</keyword>
<sequence length="189" mass="21225">MILQILTWLGIIAMCVLGYYLYKQGYLTDMPKLRLLVGKAGVWAPLLFMLLQLIQIILPVLPGGVTTLAGVVIFGPFWGFVWNYLSICVGSILAFHIAKIYGRPVLRLLFSPKTIAAYEKKTSSDTQFAKYFAIAIFFPFAPDDFLCYLAGTTSMTYKQFIWIILLGKPASILIYSLGLTTLFSKFFGF</sequence>
<feature type="transmembrane region" description="Helical" evidence="6">
    <location>
        <begin position="6"/>
        <end position="22"/>
    </location>
</feature>
<keyword evidence="9" id="KW-1185">Reference proteome</keyword>
<reference evidence="8 9" key="1">
    <citation type="submission" date="2021-04" db="EMBL/GenBank/DDBJ databases">
        <title>Complete genome sequence of a novel Streptococcus species.</title>
        <authorList>
            <person name="Teng J.L.L."/>
        </authorList>
    </citation>
    <scope>NUCLEOTIDE SEQUENCE [LARGE SCALE GENOMIC DNA]</scope>
    <source>
        <strain evidence="8 9">HKU75</strain>
    </source>
</reference>
<dbReference type="EMBL" id="CP073084">
    <property type="protein sequence ID" value="QUE55335.1"/>
    <property type="molecule type" value="Genomic_DNA"/>
</dbReference>
<evidence type="ECO:0000256" key="2">
    <source>
        <dbReference type="ARBA" id="ARBA00022475"/>
    </source>
</evidence>
<evidence type="ECO:0000256" key="6">
    <source>
        <dbReference type="RuleBase" id="RU366058"/>
    </source>
</evidence>
<feature type="domain" description="VTT" evidence="7">
    <location>
        <begin position="61"/>
        <end position="177"/>
    </location>
</feature>
<feature type="transmembrane region" description="Helical" evidence="6">
    <location>
        <begin position="42"/>
        <end position="61"/>
    </location>
</feature>
<dbReference type="RefSeq" id="WP_212572982.1">
    <property type="nucleotide sequence ID" value="NZ_CP073084.1"/>
</dbReference>
<dbReference type="InterPro" id="IPR015414">
    <property type="entry name" value="TMEM64"/>
</dbReference>
<dbReference type="PANTHER" id="PTHR12677:SF49">
    <property type="entry name" value="TVP38_TMEM64 FAMILY MEMBRANE PROTEIN"/>
    <property type="match status" value="1"/>
</dbReference>
<feature type="transmembrane region" description="Helical" evidence="6">
    <location>
        <begin position="81"/>
        <end position="101"/>
    </location>
</feature>
<dbReference type="Pfam" id="PF09335">
    <property type="entry name" value="VTT_dom"/>
    <property type="match status" value="1"/>
</dbReference>
<accession>A0ABX7YNL8</accession>
<evidence type="ECO:0000256" key="1">
    <source>
        <dbReference type="ARBA" id="ARBA00004651"/>
    </source>
</evidence>
<gene>
    <name evidence="8" type="ORF">INT76_01265</name>
</gene>
<evidence type="ECO:0000313" key="9">
    <source>
        <dbReference type="Proteomes" id="UP000677616"/>
    </source>
</evidence>
<dbReference type="InterPro" id="IPR032816">
    <property type="entry name" value="VTT_dom"/>
</dbReference>
<protein>
    <recommendedName>
        <fullName evidence="6">TVP38/TMEM64 family membrane protein</fullName>
    </recommendedName>
</protein>
<evidence type="ECO:0000256" key="3">
    <source>
        <dbReference type="ARBA" id="ARBA00022692"/>
    </source>
</evidence>
<feature type="transmembrane region" description="Helical" evidence="6">
    <location>
        <begin position="160"/>
        <end position="183"/>
    </location>
</feature>
<evidence type="ECO:0000256" key="4">
    <source>
        <dbReference type="ARBA" id="ARBA00022989"/>
    </source>
</evidence>
<comment type="subcellular location">
    <subcellularLocation>
        <location evidence="1 6">Cell membrane</location>
        <topology evidence="1 6">Multi-pass membrane protein</topology>
    </subcellularLocation>
</comment>
<evidence type="ECO:0000259" key="7">
    <source>
        <dbReference type="Pfam" id="PF09335"/>
    </source>
</evidence>